<dbReference type="HOGENOM" id="CLU_1074266_0_0_1"/>
<gene>
    <name evidence="2" type="ORF">SCLCIDRAFT_1033869</name>
</gene>
<proteinExistence type="predicted"/>
<sequence length="259" mass="28622">MHEPCITKAERQTGGNNVQTRRPGGRSTRGQCSTVQVWQVPALQANCASSWCAGSRSPCVSSLTLLIPSAVSRCTARRSEFILTSPFADCLDGPSVLLSEGHWGLCLQCGATVHAEVEMTVPVSYLCTNEFNPSNTIATDRCDQWIRRFCPVQLVTWKLVITWLPEARPRNRFIQQPLILITSITELSSKADDSDALILGQTTYWAPSVTRPPLFLAHRTSNTSTSRDEPLLLVCNTETHGDLWRTARPGYISICLPYG</sequence>
<evidence type="ECO:0000256" key="1">
    <source>
        <dbReference type="SAM" id="MobiDB-lite"/>
    </source>
</evidence>
<reference evidence="2 3" key="1">
    <citation type="submission" date="2014-04" db="EMBL/GenBank/DDBJ databases">
        <authorList>
            <consortium name="DOE Joint Genome Institute"/>
            <person name="Kuo A."/>
            <person name="Kohler A."/>
            <person name="Nagy L.G."/>
            <person name="Floudas D."/>
            <person name="Copeland A."/>
            <person name="Barry K.W."/>
            <person name="Cichocki N."/>
            <person name="Veneault-Fourrey C."/>
            <person name="LaButti K."/>
            <person name="Lindquist E.A."/>
            <person name="Lipzen A."/>
            <person name="Lundell T."/>
            <person name="Morin E."/>
            <person name="Murat C."/>
            <person name="Sun H."/>
            <person name="Tunlid A."/>
            <person name="Henrissat B."/>
            <person name="Grigoriev I.V."/>
            <person name="Hibbett D.S."/>
            <person name="Martin F."/>
            <person name="Nordberg H.P."/>
            <person name="Cantor M.N."/>
            <person name="Hua S.X."/>
        </authorList>
    </citation>
    <scope>NUCLEOTIDE SEQUENCE [LARGE SCALE GENOMIC DNA]</scope>
    <source>
        <strain evidence="2 3">Foug A</strain>
    </source>
</reference>
<dbReference type="EMBL" id="KN822076">
    <property type="protein sequence ID" value="KIM59195.1"/>
    <property type="molecule type" value="Genomic_DNA"/>
</dbReference>
<evidence type="ECO:0000313" key="2">
    <source>
        <dbReference type="EMBL" id="KIM59195.1"/>
    </source>
</evidence>
<organism evidence="2 3">
    <name type="scientific">Scleroderma citrinum Foug A</name>
    <dbReference type="NCBI Taxonomy" id="1036808"/>
    <lineage>
        <taxon>Eukaryota</taxon>
        <taxon>Fungi</taxon>
        <taxon>Dikarya</taxon>
        <taxon>Basidiomycota</taxon>
        <taxon>Agaricomycotina</taxon>
        <taxon>Agaricomycetes</taxon>
        <taxon>Agaricomycetidae</taxon>
        <taxon>Boletales</taxon>
        <taxon>Sclerodermatineae</taxon>
        <taxon>Sclerodermataceae</taxon>
        <taxon>Scleroderma</taxon>
    </lineage>
</organism>
<feature type="region of interest" description="Disordered" evidence="1">
    <location>
        <begin position="1"/>
        <end position="30"/>
    </location>
</feature>
<dbReference type="Proteomes" id="UP000053989">
    <property type="component" value="Unassembled WGS sequence"/>
</dbReference>
<dbReference type="InParanoid" id="A0A0C3DES7"/>
<keyword evidence="3" id="KW-1185">Reference proteome</keyword>
<accession>A0A0C3DES7</accession>
<protein>
    <submittedName>
        <fullName evidence="2">Uncharacterized protein</fullName>
    </submittedName>
</protein>
<dbReference type="AlphaFoldDB" id="A0A0C3DES7"/>
<reference evidence="3" key="2">
    <citation type="submission" date="2015-01" db="EMBL/GenBank/DDBJ databases">
        <title>Evolutionary Origins and Diversification of the Mycorrhizal Mutualists.</title>
        <authorList>
            <consortium name="DOE Joint Genome Institute"/>
            <consortium name="Mycorrhizal Genomics Consortium"/>
            <person name="Kohler A."/>
            <person name="Kuo A."/>
            <person name="Nagy L.G."/>
            <person name="Floudas D."/>
            <person name="Copeland A."/>
            <person name="Barry K.W."/>
            <person name="Cichocki N."/>
            <person name="Veneault-Fourrey C."/>
            <person name="LaButti K."/>
            <person name="Lindquist E.A."/>
            <person name="Lipzen A."/>
            <person name="Lundell T."/>
            <person name="Morin E."/>
            <person name="Murat C."/>
            <person name="Riley R."/>
            <person name="Ohm R."/>
            <person name="Sun H."/>
            <person name="Tunlid A."/>
            <person name="Henrissat B."/>
            <person name="Grigoriev I.V."/>
            <person name="Hibbett D.S."/>
            <person name="Martin F."/>
        </authorList>
    </citation>
    <scope>NUCLEOTIDE SEQUENCE [LARGE SCALE GENOMIC DNA]</scope>
    <source>
        <strain evidence="3">Foug A</strain>
    </source>
</reference>
<evidence type="ECO:0000313" key="3">
    <source>
        <dbReference type="Proteomes" id="UP000053989"/>
    </source>
</evidence>
<name>A0A0C3DES7_9AGAM</name>
<feature type="compositionally biased region" description="Basic and acidic residues" evidence="1">
    <location>
        <begin position="1"/>
        <end position="11"/>
    </location>
</feature>